<dbReference type="Pfam" id="PF01554">
    <property type="entry name" value="MatE"/>
    <property type="match status" value="2"/>
</dbReference>
<gene>
    <name evidence="8" type="ORF">H6A12_10845</name>
</gene>
<evidence type="ECO:0000256" key="3">
    <source>
        <dbReference type="ARBA" id="ARBA00022475"/>
    </source>
</evidence>
<dbReference type="CDD" id="cd13138">
    <property type="entry name" value="MATE_yoeA_like"/>
    <property type="match status" value="1"/>
</dbReference>
<reference evidence="8" key="2">
    <citation type="journal article" date="2021" name="Sci. Rep.">
        <title>The distribution of antibiotic resistance genes in chicken gut microbiota commensals.</title>
        <authorList>
            <person name="Juricova H."/>
            <person name="Matiasovicova J."/>
            <person name="Kubasova T."/>
            <person name="Cejkova D."/>
            <person name="Rychlik I."/>
        </authorList>
    </citation>
    <scope>NUCLEOTIDE SEQUENCE</scope>
    <source>
        <strain evidence="8">An559</strain>
    </source>
</reference>
<dbReference type="RefSeq" id="WP_204447789.1">
    <property type="nucleotide sequence ID" value="NZ_JACJKY010000021.1"/>
</dbReference>
<feature type="transmembrane region" description="Helical" evidence="7">
    <location>
        <begin position="96"/>
        <end position="114"/>
    </location>
</feature>
<reference evidence="8" key="1">
    <citation type="submission" date="2020-08" db="EMBL/GenBank/DDBJ databases">
        <authorList>
            <person name="Cejkova D."/>
            <person name="Kubasova T."/>
            <person name="Jahodarova E."/>
            <person name="Rychlik I."/>
        </authorList>
    </citation>
    <scope>NUCLEOTIDE SEQUENCE</scope>
    <source>
        <strain evidence="8">An559</strain>
    </source>
</reference>
<keyword evidence="6 7" id="KW-0472">Membrane</keyword>
<proteinExistence type="predicted"/>
<protein>
    <submittedName>
        <fullName evidence="8">MATE family efflux transporter</fullName>
    </submittedName>
</protein>
<comment type="subcellular location">
    <subcellularLocation>
        <location evidence="1">Cell membrane</location>
        <topology evidence="1">Multi-pass membrane protein</topology>
    </subcellularLocation>
</comment>
<dbReference type="PIRSF" id="PIRSF006603">
    <property type="entry name" value="DinF"/>
    <property type="match status" value="1"/>
</dbReference>
<dbReference type="InterPro" id="IPR052031">
    <property type="entry name" value="Membrane_Transporter-Flippase"/>
</dbReference>
<evidence type="ECO:0000256" key="1">
    <source>
        <dbReference type="ARBA" id="ARBA00004651"/>
    </source>
</evidence>
<dbReference type="NCBIfam" id="TIGR00797">
    <property type="entry name" value="matE"/>
    <property type="match status" value="1"/>
</dbReference>
<feature type="transmembrane region" description="Helical" evidence="7">
    <location>
        <begin position="12"/>
        <end position="31"/>
    </location>
</feature>
<feature type="transmembrane region" description="Helical" evidence="7">
    <location>
        <begin position="281"/>
        <end position="298"/>
    </location>
</feature>
<feature type="transmembrane region" description="Helical" evidence="7">
    <location>
        <begin position="416"/>
        <end position="436"/>
    </location>
</feature>
<feature type="transmembrane region" description="Helical" evidence="7">
    <location>
        <begin position="239"/>
        <end position="261"/>
    </location>
</feature>
<evidence type="ECO:0000256" key="7">
    <source>
        <dbReference type="SAM" id="Phobius"/>
    </source>
</evidence>
<feature type="transmembrane region" description="Helical" evidence="7">
    <location>
        <begin position="43"/>
        <end position="65"/>
    </location>
</feature>
<feature type="transmembrane region" description="Helical" evidence="7">
    <location>
        <begin position="386"/>
        <end position="410"/>
    </location>
</feature>
<evidence type="ECO:0000256" key="2">
    <source>
        <dbReference type="ARBA" id="ARBA00022448"/>
    </source>
</evidence>
<keyword evidence="9" id="KW-1185">Reference proteome</keyword>
<accession>A0A938X6Z4</accession>
<dbReference type="AlphaFoldDB" id="A0A938X6Z4"/>
<evidence type="ECO:0000256" key="6">
    <source>
        <dbReference type="ARBA" id="ARBA00023136"/>
    </source>
</evidence>
<dbReference type="InterPro" id="IPR048279">
    <property type="entry name" value="MdtK-like"/>
</dbReference>
<feature type="transmembrane region" description="Helical" evidence="7">
    <location>
        <begin position="355"/>
        <end position="374"/>
    </location>
</feature>
<keyword evidence="3" id="KW-1003">Cell membrane</keyword>
<name>A0A938X6Z4_9FIRM</name>
<keyword evidence="2" id="KW-0813">Transport</keyword>
<evidence type="ECO:0000313" key="8">
    <source>
        <dbReference type="EMBL" id="MBM6921647.1"/>
    </source>
</evidence>
<dbReference type="GO" id="GO:0015297">
    <property type="term" value="F:antiporter activity"/>
    <property type="evidence" value="ECO:0007669"/>
    <property type="project" value="InterPro"/>
</dbReference>
<feature type="transmembrane region" description="Helical" evidence="7">
    <location>
        <begin position="318"/>
        <end position="343"/>
    </location>
</feature>
<dbReference type="InterPro" id="IPR002528">
    <property type="entry name" value="MATE_fam"/>
</dbReference>
<feature type="transmembrane region" description="Helical" evidence="7">
    <location>
        <begin position="134"/>
        <end position="158"/>
    </location>
</feature>
<dbReference type="Proteomes" id="UP000774750">
    <property type="component" value="Unassembled WGS sequence"/>
</dbReference>
<dbReference type="EMBL" id="JACJKY010000021">
    <property type="protein sequence ID" value="MBM6921647.1"/>
    <property type="molecule type" value="Genomic_DNA"/>
</dbReference>
<dbReference type="PANTHER" id="PTHR43549:SF3">
    <property type="entry name" value="MULTIDRUG RESISTANCE PROTEIN YPNP-RELATED"/>
    <property type="match status" value="1"/>
</dbReference>
<keyword evidence="5 7" id="KW-1133">Transmembrane helix</keyword>
<evidence type="ECO:0000256" key="5">
    <source>
        <dbReference type="ARBA" id="ARBA00022989"/>
    </source>
</evidence>
<dbReference type="GO" id="GO:0042910">
    <property type="term" value="F:xenobiotic transmembrane transporter activity"/>
    <property type="evidence" value="ECO:0007669"/>
    <property type="project" value="InterPro"/>
</dbReference>
<dbReference type="PANTHER" id="PTHR43549">
    <property type="entry name" value="MULTIDRUG RESISTANCE PROTEIN YPNP-RELATED"/>
    <property type="match status" value="1"/>
</dbReference>
<sequence>MRTDLTDGKPGKLILFFTIPLLIGNLFQQFYSMADTIIVGRTINVYALAAVGATGAISFLILGFVQGITSGFSVITAQRVGADDEEGIRRSVATSLILSVGVTIVFTILSVFTARPLLELMRTPSDIIDDAYRYIIVIYYGIVAAVFFNLFSSILRALGDSKTPLLFLIVACAINIVLDFVCILTFHMGVAGAGWATIIAQAVSAVLCLFYSLKKFPVLRLKKEDFAFSWRFAWEHLRIGIPMAFQFSIIAIGVMIMQAALNDFGSQTVAAFTAASKIENIVTQPLNSLGVTASVFAAQNYGAGKMARIREGVRKSTLFSLAWSITGGLLVIFGGQFLTQLFVGESDAAVLQQSQFYLNIMGVFLFPLGQLFIYRNVLQGMGRGGVPVFVGFVELAMRAFAAFCLTIPFGYLGVCLANPVAWIGAAIPLAIAYFYYMHKIKQKEYRLQSSVD</sequence>
<evidence type="ECO:0000313" key="9">
    <source>
        <dbReference type="Proteomes" id="UP000774750"/>
    </source>
</evidence>
<feature type="transmembrane region" description="Helical" evidence="7">
    <location>
        <begin position="165"/>
        <end position="186"/>
    </location>
</feature>
<feature type="transmembrane region" description="Helical" evidence="7">
    <location>
        <begin position="192"/>
        <end position="213"/>
    </location>
</feature>
<dbReference type="GO" id="GO:0005886">
    <property type="term" value="C:plasma membrane"/>
    <property type="evidence" value="ECO:0007669"/>
    <property type="project" value="UniProtKB-SubCell"/>
</dbReference>
<evidence type="ECO:0000256" key="4">
    <source>
        <dbReference type="ARBA" id="ARBA00022692"/>
    </source>
</evidence>
<organism evidence="8 9">
    <name type="scientific">Merdimmobilis hominis</name>
    <dbReference type="NCBI Taxonomy" id="2897707"/>
    <lineage>
        <taxon>Bacteria</taxon>
        <taxon>Bacillati</taxon>
        <taxon>Bacillota</taxon>
        <taxon>Clostridia</taxon>
        <taxon>Eubacteriales</taxon>
        <taxon>Oscillospiraceae</taxon>
        <taxon>Merdimmobilis</taxon>
    </lineage>
</organism>
<keyword evidence="4 7" id="KW-0812">Transmembrane</keyword>
<comment type="caution">
    <text evidence="8">The sequence shown here is derived from an EMBL/GenBank/DDBJ whole genome shotgun (WGS) entry which is preliminary data.</text>
</comment>